<dbReference type="PANTHER" id="PTHR22916:SF3">
    <property type="entry name" value="UDP-GLCNAC:BETAGAL BETA-1,3-N-ACETYLGLUCOSAMINYLTRANSFERASE-LIKE PROTEIN 1"/>
    <property type="match status" value="1"/>
</dbReference>
<dbReference type="InterPro" id="IPR029044">
    <property type="entry name" value="Nucleotide-diphossugar_trans"/>
</dbReference>
<protein>
    <submittedName>
        <fullName evidence="2">Glycosyltransferase family 2 protein</fullName>
    </submittedName>
</protein>
<dbReference type="GO" id="GO:0016758">
    <property type="term" value="F:hexosyltransferase activity"/>
    <property type="evidence" value="ECO:0007669"/>
    <property type="project" value="UniProtKB-ARBA"/>
</dbReference>
<evidence type="ECO:0000313" key="7">
    <source>
        <dbReference type="Proteomes" id="UP000285343"/>
    </source>
</evidence>
<dbReference type="PANTHER" id="PTHR22916">
    <property type="entry name" value="GLYCOSYLTRANSFERASE"/>
    <property type="match status" value="1"/>
</dbReference>
<dbReference type="Gene3D" id="3.90.550.10">
    <property type="entry name" value="Spore Coat Polysaccharide Biosynthesis Protein SpsA, Chain A"/>
    <property type="match status" value="1"/>
</dbReference>
<dbReference type="EMBL" id="QRZC01000003">
    <property type="protein sequence ID" value="RGV45178.1"/>
    <property type="molecule type" value="Genomic_DNA"/>
</dbReference>
<dbReference type="Proteomes" id="UP000284640">
    <property type="component" value="Unassembled WGS sequence"/>
</dbReference>
<evidence type="ECO:0000313" key="2">
    <source>
        <dbReference type="EMBL" id="RGI77949.1"/>
    </source>
</evidence>
<sequence>MEKISVIVPIYKAEKFIERTVRSVISQTYTHWELILVIDGSPDDSVVVCRKMAEQDRRIIVVEQENRGAHGARLTGLHHSDGAYVAFLDSDDLLPPYSLEVMAAEIGNGCDIVKGVVCVNNATPRKGKNEYQTKSLTSKEFIEQIFLGDLDAYMCGSLFCRNLLDDYIFNLCIKNKLTIGEDFTTNLYIGKHISQAKIINECTYVYCENPNGVMNTISMSDEYGLRIGKINRMILGDDPQWNYAKLLKKATCVSNFFNPSRSFQHEEYQALKTFIATYGKEPLYRYIDRRFLWFCQYKFIYRIYSWCYRKAKGLKKGKKKTIK</sequence>
<evidence type="ECO:0000313" key="3">
    <source>
        <dbReference type="EMBL" id="RGV45178.1"/>
    </source>
</evidence>
<comment type="caution">
    <text evidence="2">The sequence shown here is derived from an EMBL/GenBank/DDBJ whole genome shotgun (WGS) entry which is preliminary data.</text>
</comment>
<dbReference type="CDD" id="cd00761">
    <property type="entry name" value="Glyco_tranf_GTA_type"/>
    <property type="match status" value="1"/>
</dbReference>
<dbReference type="EMBL" id="QSKL01000003">
    <property type="protein sequence ID" value="RHE60693.1"/>
    <property type="molecule type" value="Genomic_DNA"/>
</dbReference>
<keyword evidence="2" id="KW-0808">Transferase</keyword>
<dbReference type="Pfam" id="PF00535">
    <property type="entry name" value="Glycos_transf_2"/>
    <property type="match status" value="1"/>
</dbReference>
<organism evidence="2 5">
    <name type="scientific">Bacteroides uniformis</name>
    <dbReference type="NCBI Taxonomy" id="820"/>
    <lineage>
        <taxon>Bacteria</taxon>
        <taxon>Pseudomonadati</taxon>
        <taxon>Bacteroidota</taxon>
        <taxon>Bacteroidia</taxon>
        <taxon>Bacteroidales</taxon>
        <taxon>Bacteroidaceae</taxon>
        <taxon>Bacteroides</taxon>
    </lineage>
</organism>
<gene>
    <name evidence="4" type="ORF">DW729_05555</name>
    <name evidence="3" type="ORF">DWW14_03690</name>
    <name evidence="2" type="ORF">DXD90_04960</name>
</gene>
<dbReference type="EMBL" id="QSOF01000005">
    <property type="protein sequence ID" value="RGI77949.1"/>
    <property type="molecule type" value="Genomic_DNA"/>
</dbReference>
<dbReference type="AlphaFoldDB" id="A0A374N2J3"/>
<evidence type="ECO:0000313" key="6">
    <source>
        <dbReference type="Proteomes" id="UP000284640"/>
    </source>
</evidence>
<dbReference type="RefSeq" id="WP_117866161.1">
    <property type="nucleotide sequence ID" value="NZ_CALNHV010000014.1"/>
</dbReference>
<feature type="domain" description="Glycosyltransferase 2-like" evidence="1">
    <location>
        <begin position="5"/>
        <end position="164"/>
    </location>
</feature>
<evidence type="ECO:0000313" key="5">
    <source>
        <dbReference type="Proteomes" id="UP000263754"/>
    </source>
</evidence>
<evidence type="ECO:0000313" key="4">
    <source>
        <dbReference type="EMBL" id="RHE60693.1"/>
    </source>
</evidence>
<reference evidence="5 6" key="1">
    <citation type="submission" date="2018-08" db="EMBL/GenBank/DDBJ databases">
        <title>A genome reference for cultivated species of the human gut microbiota.</title>
        <authorList>
            <person name="Zou Y."/>
            <person name="Xue W."/>
            <person name="Luo G."/>
        </authorList>
    </citation>
    <scope>NUCLEOTIDE SEQUENCE [LARGE SCALE GENOMIC DNA]</scope>
    <source>
        <strain evidence="3 7">AF14-42</strain>
        <strain evidence="4 6">AM27-46</strain>
        <strain evidence="2 5">TM10-17</strain>
    </source>
</reference>
<name>A0A374N2J3_BACUN</name>
<dbReference type="InterPro" id="IPR001173">
    <property type="entry name" value="Glyco_trans_2-like"/>
</dbReference>
<proteinExistence type="predicted"/>
<dbReference type="Proteomes" id="UP000263754">
    <property type="component" value="Unassembled WGS sequence"/>
</dbReference>
<evidence type="ECO:0000259" key="1">
    <source>
        <dbReference type="Pfam" id="PF00535"/>
    </source>
</evidence>
<dbReference type="SUPFAM" id="SSF53448">
    <property type="entry name" value="Nucleotide-diphospho-sugar transferases"/>
    <property type="match status" value="1"/>
</dbReference>
<accession>A0A374N2J3</accession>
<dbReference type="Proteomes" id="UP000285343">
    <property type="component" value="Unassembled WGS sequence"/>
</dbReference>